<dbReference type="GO" id="GO:0045892">
    <property type="term" value="P:negative regulation of DNA-templated transcription"/>
    <property type="evidence" value="ECO:0007669"/>
    <property type="project" value="TreeGrafter"/>
</dbReference>
<dbReference type="Gene3D" id="1.10.10.10">
    <property type="entry name" value="Winged helix-like DNA-binding domain superfamily/Winged helix DNA-binding domain"/>
    <property type="match status" value="1"/>
</dbReference>
<dbReference type="SMART" id="SM00866">
    <property type="entry name" value="UTRA"/>
    <property type="match status" value="1"/>
</dbReference>
<dbReference type="GO" id="GO:0003677">
    <property type="term" value="F:DNA binding"/>
    <property type="evidence" value="ECO:0007669"/>
    <property type="project" value="UniProtKB-KW"/>
</dbReference>
<dbReference type="AlphaFoldDB" id="A0A652ZX61"/>
<evidence type="ECO:0000256" key="1">
    <source>
        <dbReference type="ARBA" id="ARBA00023015"/>
    </source>
</evidence>
<protein>
    <submittedName>
        <fullName evidence="5">Putative Transcriptional regulator, GntR family</fullName>
    </submittedName>
</protein>
<proteinExistence type="predicted"/>
<dbReference type="InterPro" id="IPR050679">
    <property type="entry name" value="Bact_HTH_transcr_reg"/>
</dbReference>
<dbReference type="PANTHER" id="PTHR44846">
    <property type="entry name" value="MANNOSYL-D-GLYCERATE TRANSPORT/METABOLISM SYSTEM REPRESSOR MNGR-RELATED"/>
    <property type="match status" value="1"/>
</dbReference>
<keyword evidence="2" id="KW-0238">DNA-binding</keyword>
<gene>
    <name evidence="5" type="ORF">TRIP_E280343</name>
</gene>
<dbReference type="PROSITE" id="PS50949">
    <property type="entry name" value="HTH_GNTR"/>
    <property type="match status" value="1"/>
</dbReference>
<dbReference type="EMBL" id="UPXP01000021">
    <property type="protein sequence ID" value="VBB40366.1"/>
    <property type="molecule type" value="Genomic_DNA"/>
</dbReference>
<dbReference type="InterPro" id="IPR011663">
    <property type="entry name" value="UTRA"/>
</dbReference>
<dbReference type="InterPro" id="IPR036390">
    <property type="entry name" value="WH_DNA-bd_sf"/>
</dbReference>
<keyword evidence="3" id="KW-0804">Transcription</keyword>
<evidence type="ECO:0000256" key="3">
    <source>
        <dbReference type="ARBA" id="ARBA00023163"/>
    </source>
</evidence>
<evidence type="ECO:0000256" key="2">
    <source>
        <dbReference type="ARBA" id="ARBA00023125"/>
    </source>
</evidence>
<feature type="domain" description="HTH gntR-type" evidence="4">
    <location>
        <begin position="11"/>
        <end position="77"/>
    </location>
</feature>
<accession>A0A652ZX61</accession>
<dbReference type="Gene3D" id="3.40.1410.10">
    <property type="entry name" value="Chorismate lyase-like"/>
    <property type="match status" value="1"/>
</dbReference>
<name>A0A652ZX61_9SPIR</name>
<dbReference type="InterPro" id="IPR028978">
    <property type="entry name" value="Chorismate_lyase_/UTRA_dom_sf"/>
</dbReference>
<keyword evidence="1" id="KW-0805">Transcription regulation</keyword>
<dbReference type="InterPro" id="IPR036388">
    <property type="entry name" value="WH-like_DNA-bd_sf"/>
</dbReference>
<reference evidence="5" key="1">
    <citation type="submission" date="2018-07" db="EMBL/GenBank/DDBJ databases">
        <authorList>
            <consortium name="Genoscope - CEA"/>
            <person name="William W."/>
        </authorList>
    </citation>
    <scope>NUCLEOTIDE SEQUENCE</scope>
    <source>
        <strain evidence="5">IK1</strain>
    </source>
</reference>
<organism evidence="5">
    <name type="scientific">uncultured Spirochaetota bacterium</name>
    <dbReference type="NCBI Taxonomy" id="460511"/>
    <lineage>
        <taxon>Bacteria</taxon>
        <taxon>Pseudomonadati</taxon>
        <taxon>Spirochaetota</taxon>
        <taxon>environmental samples</taxon>
    </lineage>
</organism>
<dbReference type="PANTHER" id="PTHR44846:SF1">
    <property type="entry name" value="MANNOSYL-D-GLYCERATE TRANSPORT_METABOLISM SYSTEM REPRESSOR MNGR-RELATED"/>
    <property type="match status" value="1"/>
</dbReference>
<dbReference type="Pfam" id="PF07702">
    <property type="entry name" value="UTRA"/>
    <property type="match status" value="1"/>
</dbReference>
<dbReference type="SUPFAM" id="SSF64288">
    <property type="entry name" value="Chorismate lyase-like"/>
    <property type="match status" value="1"/>
</dbReference>
<evidence type="ECO:0000313" key="5">
    <source>
        <dbReference type="EMBL" id="VBB40366.1"/>
    </source>
</evidence>
<dbReference type="SMART" id="SM00345">
    <property type="entry name" value="HTH_GNTR"/>
    <property type="match status" value="1"/>
</dbReference>
<sequence>MVIKMDNESSLPKYVLIRESIRNEILKGKDEGMHFTVMEIAARFGVNRLTARHAIEGLIQEGIIRSIKGVGLFASPPQQIIENIDEPSNYIYRYSKEGRNATIKTRKMEWIRAVDEVSSNLMIREDTKVLFLERLRTADDVPLTLDYKYIRLPWASVITESKLQTGVLRKILEAETNVVWTGMSNQIEAIGASPEIASCLNIMEGSPVVLRKTVLFGKDKSEAIIFGISFYRADRFKWQSYIEF</sequence>
<dbReference type="InterPro" id="IPR000524">
    <property type="entry name" value="Tscrpt_reg_HTH_GntR"/>
</dbReference>
<evidence type="ECO:0000259" key="4">
    <source>
        <dbReference type="PROSITE" id="PS50949"/>
    </source>
</evidence>
<dbReference type="SUPFAM" id="SSF46785">
    <property type="entry name" value="Winged helix' DNA-binding domain"/>
    <property type="match status" value="1"/>
</dbReference>
<dbReference type="Pfam" id="PF00392">
    <property type="entry name" value="GntR"/>
    <property type="match status" value="1"/>
</dbReference>
<dbReference type="GO" id="GO:0003700">
    <property type="term" value="F:DNA-binding transcription factor activity"/>
    <property type="evidence" value="ECO:0007669"/>
    <property type="project" value="InterPro"/>
</dbReference>